<protein>
    <submittedName>
        <fullName evidence="2">Uncharacterized protein</fullName>
    </submittedName>
</protein>
<gene>
    <name evidence="2" type="ORF">ABC765_00330</name>
</gene>
<dbReference type="EMBL" id="CP154878">
    <property type="protein sequence ID" value="XBG95618.1"/>
    <property type="molecule type" value="Genomic_DNA"/>
</dbReference>
<dbReference type="AlphaFoldDB" id="A0AAU7C3B6"/>
<organism evidence="2">
    <name type="scientific">Limosilactobacillus allomucosae</name>
    <dbReference type="NCBI Taxonomy" id="3142938"/>
    <lineage>
        <taxon>Bacteria</taxon>
        <taxon>Bacillati</taxon>
        <taxon>Bacillota</taxon>
        <taxon>Bacilli</taxon>
        <taxon>Lactobacillales</taxon>
        <taxon>Lactobacillaceae</taxon>
        <taxon>Limosilactobacillus</taxon>
    </lineage>
</organism>
<sequence>MSRQLIHKSSAKMGPWQLDAQKQCEDETAVADAQKQGGRG</sequence>
<proteinExistence type="predicted"/>
<evidence type="ECO:0000256" key="1">
    <source>
        <dbReference type="SAM" id="MobiDB-lite"/>
    </source>
</evidence>
<feature type="compositionally biased region" description="Basic residues" evidence="1">
    <location>
        <begin position="1"/>
        <end position="10"/>
    </location>
</feature>
<evidence type="ECO:0000313" key="2">
    <source>
        <dbReference type="EMBL" id="XBG95618.1"/>
    </source>
</evidence>
<reference evidence="2" key="1">
    <citation type="submission" date="2024-04" db="EMBL/GenBank/DDBJ databases">
        <title>Limosilactobacillus allomucosae sp. nov., a novel species isolated from wild boar faecal samples as a potential probiotics for domestic pigs.</title>
        <authorList>
            <person name="Chen B."/>
        </authorList>
    </citation>
    <scope>NUCLEOTIDE SEQUENCE</scope>
    <source>
        <strain evidence="2">WILCCON 0051</strain>
    </source>
</reference>
<dbReference type="RefSeq" id="WP_347980472.1">
    <property type="nucleotide sequence ID" value="NZ_CP154878.1"/>
</dbReference>
<feature type="region of interest" description="Disordered" evidence="1">
    <location>
        <begin position="1"/>
        <end position="40"/>
    </location>
</feature>
<accession>A0AAU7C3B6</accession>
<name>A0AAU7C3B6_9LACO</name>
<dbReference type="KEGG" id="lalo:ABC765_00330"/>